<accession>A0A2T9YV81</accession>
<dbReference type="STRING" id="61424.A0A2T9YV81"/>
<sequence length="235" mass="26621">MIIGTTEHTHLADYEFISSFGTKAAIREREMANRFDPLLNIIREFYTGLPNRDLNNLPSRPSTCRTINRVQSSFFPKYPANIAKLGTIQLPYTLTKSNKKFLIYDNLPTRNNERIPVFSKANNLSLLFSSPTWLVDGTFKIAPHTFSMCLQFMVTIENTLSHLCIVFLPNKLEASYSAILDAILDYSLSLGIPVTHPTTIIGQTMNRKAQEIGQQRNYLNSKRSRIKNTVTALSA</sequence>
<comment type="caution">
    <text evidence="1">The sequence shown here is derived from an EMBL/GenBank/DDBJ whole genome shotgun (WGS) entry which is preliminary data.</text>
</comment>
<organism evidence="1 2">
    <name type="scientific">Furculomyces boomerangus</name>
    <dbReference type="NCBI Taxonomy" id="61424"/>
    <lineage>
        <taxon>Eukaryota</taxon>
        <taxon>Fungi</taxon>
        <taxon>Fungi incertae sedis</taxon>
        <taxon>Zoopagomycota</taxon>
        <taxon>Kickxellomycotina</taxon>
        <taxon>Harpellomycetes</taxon>
        <taxon>Harpellales</taxon>
        <taxon>Harpellaceae</taxon>
        <taxon>Furculomyces</taxon>
    </lineage>
</organism>
<evidence type="ECO:0008006" key="3">
    <source>
        <dbReference type="Google" id="ProtNLM"/>
    </source>
</evidence>
<gene>
    <name evidence="1" type="ORF">BB559_002468</name>
</gene>
<proteinExistence type="predicted"/>
<reference evidence="1 2" key="1">
    <citation type="journal article" date="2018" name="MBio">
        <title>Comparative Genomics Reveals the Core Gene Toolbox for the Fungus-Insect Symbiosis.</title>
        <authorList>
            <person name="Wang Y."/>
            <person name="Stata M."/>
            <person name="Wang W."/>
            <person name="Stajich J.E."/>
            <person name="White M.M."/>
            <person name="Moncalvo J.M."/>
        </authorList>
    </citation>
    <scope>NUCLEOTIDE SEQUENCE [LARGE SCALE GENOMIC DNA]</scope>
    <source>
        <strain evidence="1 2">AUS-77-4</strain>
    </source>
</reference>
<evidence type="ECO:0000313" key="1">
    <source>
        <dbReference type="EMBL" id="PVU96196.1"/>
    </source>
</evidence>
<dbReference type="EMBL" id="MBFT01000156">
    <property type="protein sequence ID" value="PVU96196.1"/>
    <property type="molecule type" value="Genomic_DNA"/>
</dbReference>
<evidence type="ECO:0000313" key="2">
    <source>
        <dbReference type="Proteomes" id="UP000245699"/>
    </source>
</evidence>
<keyword evidence="2" id="KW-1185">Reference proteome</keyword>
<dbReference type="OrthoDB" id="7228644at2759"/>
<name>A0A2T9YV81_9FUNG</name>
<protein>
    <recommendedName>
        <fullName evidence="3">MULE transposase domain-containing protein</fullName>
    </recommendedName>
</protein>
<dbReference type="AlphaFoldDB" id="A0A2T9YV81"/>
<dbReference type="Proteomes" id="UP000245699">
    <property type="component" value="Unassembled WGS sequence"/>
</dbReference>